<name>A0A0V0U7U3_9BILA</name>
<dbReference type="EMBL" id="JYDJ01000043">
    <property type="protein sequence ID" value="KRX47412.1"/>
    <property type="molecule type" value="Genomic_DNA"/>
</dbReference>
<gene>
    <name evidence="1" type="ORF">T05_14284</name>
</gene>
<evidence type="ECO:0000313" key="2">
    <source>
        <dbReference type="Proteomes" id="UP000055048"/>
    </source>
</evidence>
<accession>A0A0V0U7U3</accession>
<evidence type="ECO:0000313" key="1">
    <source>
        <dbReference type="EMBL" id="KRX47412.1"/>
    </source>
</evidence>
<sequence length="61" mass="6898">MIACKLIENEFLTEDMRSSNLTTERRGRLSRDFASPPTTYPASILLVLLNTRRVVASTKVN</sequence>
<protein>
    <submittedName>
        <fullName evidence="1">Uncharacterized protein</fullName>
    </submittedName>
</protein>
<reference evidence="1 2" key="1">
    <citation type="submission" date="2015-01" db="EMBL/GenBank/DDBJ databases">
        <title>Evolution of Trichinella species and genotypes.</title>
        <authorList>
            <person name="Korhonen P.K."/>
            <person name="Edoardo P."/>
            <person name="Giuseppe L.R."/>
            <person name="Gasser R.B."/>
        </authorList>
    </citation>
    <scope>NUCLEOTIDE SEQUENCE [LARGE SCALE GENOMIC DNA]</scope>
    <source>
        <strain evidence="1">ISS417</strain>
    </source>
</reference>
<keyword evidence="2" id="KW-1185">Reference proteome</keyword>
<dbReference type="Proteomes" id="UP000055048">
    <property type="component" value="Unassembled WGS sequence"/>
</dbReference>
<dbReference type="AlphaFoldDB" id="A0A0V0U7U3"/>
<organism evidence="1 2">
    <name type="scientific">Trichinella murrelli</name>
    <dbReference type="NCBI Taxonomy" id="144512"/>
    <lineage>
        <taxon>Eukaryota</taxon>
        <taxon>Metazoa</taxon>
        <taxon>Ecdysozoa</taxon>
        <taxon>Nematoda</taxon>
        <taxon>Enoplea</taxon>
        <taxon>Dorylaimia</taxon>
        <taxon>Trichinellida</taxon>
        <taxon>Trichinellidae</taxon>
        <taxon>Trichinella</taxon>
    </lineage>
</organism>
<proteinExistence type="predicted"/>
<comment type="caution">
    <text evidence="1">The sequence shown here is derived from an EMBL/GenBank/DDBJ whole genome shotgun (WGS) entry which is preliminary data.</text>
</comment>